<keyword evidence="4" id="KW-1185">Reference proteome</keyword>
<dbReference type="AlphaFoldDB" id="A0A4D4J5G6"/>
<accession>A0A4D4J5G6</accession>
<keyword evidence="2" id="KW-0472">Membrane</keyword>
<feature type="compositionally biased region" description="Basic and acidic residues" evidence="1">
    <location>
        <begin position="10"/>
        <end position="27"/>
    </location>
</feature>
<feature type="transmembrane region" description="Helical" evidence="2">
    <location>
        <begin position="32"/>
        <end position="57"/>
    </location>
</feature>
<reference evidence="4" key="1">
    <citation type="submission" date="2019-04" db="EMBL/GenBank/DDBJ databases">
        <title>Draft genome sequence of Pseudonocardiaceae bacterium SL3-2-4.</title>
        <authorList>
            <person name="Ningsih F."/>
            <person name="Yokota A."/>
            <person name="Sakai Y."/>
            <person name="Nanatani K."/>
            <person name="Yabe S."/>
            <person name="Oetari A."/>
            <person name="Sjamsuridzal W."/>
        </authorList>
    </citation>
    <scope>NUCLEOTIDE SEQUENCE [LARGE SCALE GENOMIC DNA]</scope>
    <source>
        <strain evidence="4">SL3-2-4</strain>
    </source>
</reference>
<evidence type="ECO:0000256" key="1">
    <source>
        <dbReference type="SAM" id="MobiDB-lite"/>
    </source>
</evidence>
<organism evidence="3 4">
    <name type="scientific">Gandjariella thermophila</name>
    <dbReference type="NCBI Taxonomy" id="1931992"/>
    <lineage>
        <taxon>Bacteria</taxon>
        <taxon>Bacillati</taxon>
        <taxon>Actinomycetota</taxon>
        <taxon>Actinomycetes</taxon>
        <taxon>Pseudonocardiales</taxon>
        <taxon>Pseudonocardiaceae</taxon>
        <taxon>Gandjariella</taxon>
    </lineage>
</organism>
<evidence type="ECO:0000313" key="3">
    <source>
        <dbReference type="EMBL" id="GDY31781.1"/>
    </source>
</evidence>
<feature type="transmembrane region" description="Helical" evidence="2">
    <location>
        <begin position="94"/>
        <end position="115"/>
    </location>
</feature>
<evidence type="ECO:0000256" key="2">
    <source>
        <dbReference type="SAM" id="Phobius"/>
    </source>
</evidence>
<dbReference type="Proteomes" id="UP000298860">
    <property type="component" value="Unassembled WGS sequence"/>
</dbReference>
<name>A0A4D4J5G6_9PSEU</name>
<evidence type="ECO:0000313" key="4">
    <source>
        <dbReference type="Proteomes" id="UP000298860"/>
    </source>
</evidence>
<proteinExistence type="predicted"/>
<sequence>MPRMSYRGYNDTDPRLHPGYGRESRREQGGETLARVINVVVGLVTTVFVLHVVFVVAGANKHNGFVSLVHQVAKALVLGFGDVFTPDDAKIGVVLNYGLAAIIYAVVGQLIVRALRRR</sequence>
<keyword evidence="2" id="KW-0812">Transmembrane</keyword>
<dbReference type="EMBL" id="BJFL01000017">
    <property type="protein sequence ID" value="GDY31781.1"/>
    <property type="molecule type" value="Genomic_DNA"/>
</dbReference>
<protein>
    <submittedName>
        <fullName evidence="3">Uncharacterized protein</fullName>
    </submittedName>
</protein>
<keyword evidence="2" id="KW-1133">Transmembrane helix</keyword>
<comment type="caution">
    <text evidence="3">The sequence shown here is derived from an EMBL/GenBank/DDBJ whole genome shotgun (WGS) entry which is preliminary data.</text>
</comment>
<feature type="region of interest" description="Disordered" evidence="1">
    <location>
        <begin position="1"/>
        <end position="27"/>
    </location>
</feature>
<gene>
    <name evidence="3" type="ORF">GTS_34140</name>
</gene>